<dbReference type="PRINTS" id="PR00081">
    <property type="entry name" value="GDHRDH"/>
</dbReference>
<dbReference type="FunFam" id="3.40.50.720:FF:000084">
    <property type="entry name" value="Short-chain dehydrogenase reductase"/>
    <property type="match status" value="1"/>
</dbReference>
<keyword evidence="2" id="KW-0560">Oxidoreductase</keyword>
<evidence type="ECO:0000313" key="4">
    <source>
        <dbReference type="Proteomes" id="UP000823736"/>
    </source>
</evidence>
<dbReference type="OrthoDB" id="24596at2157"/>
<evidence type="ECO:0000256" key="1">
    <source>
        <dbReference type="ARBA" id="ARBA00006484"/>
    </source>
</evidence>
<organism evidence="3 4">
    <name type="scientific">Halolamina salifodinae</name>
    <dbReference type="NCBI Taxonomy" id="1202767"/>
    <lineage>
        <taxon>Archaea</taxon>
        <taxon>Methanobacteriati</taxon>
        <taxon>Methanobacteriota</taxon>
        <taxon>Stenosarchaea group</taxon>
        <taxon>Halobacteria</taxon>
        <taxon>Halobacteriales</taxon>
        <taxon>Haloferacaceae</taxon>
    </lineage>
</organism>
<dbReference type="Gene3D" id="3.40.50.720">
    <property type="entry name" value="NAD(P)-binding Rossmann-like Domain"/>
    <property type="match status" value="1"/>
</dbReference>
<evidence type="ECO:0000256" key="2">
    <source>
        <dbReference type="ARBA" id="ARBA00023002"/>
    </source>
</evidence>
<dbReference type="PANTHER" id="PTHR42760">
    <property type="entry name" value="SHORT-CHAIN DEHYDROGENASES/REDUCTASES FAMILY MEMBER"/>
    <property type="match status" value="1"/>
</dbReference>
<name>A0A8T4GYT1_9EURY</name>
<sequence>MDLTDRVAVVTGGSSGIGRETAIRMAERGADVVIADVREEPRIPDSEGGAQDQRPTQEYIDAETDRESHFVECDVRQPSDLEIAVEAAEELGGIDVMVNNAGVFRTIPFEDIDEIEYGQVMDINAKGVFFGAQAAAAAMDEGVIVNLSSIAARHGTGNHPVYSASKAAVRNFTKSMADALGPDIRVNCVLPGVIDTAMTRKDTHTVGGERAARYEEEIPLGRFGDPGDVADAICFLASDAARYVSGAGIAVDGGLSAV</sequence>
<dbReference type="GO" id="GO:0016616">
    <property type="term" value="F:oxidoreductase activity, acting on the CH-OH group of donors, NAD or NADP as acceptor"/>
    <property type="evidence" value="ECO:0007669"/>
    <property type="project" value="TreeGrafter"/>
</dbReference>
<protein>
    <submittedName>
        <fullName evidence="3">NAD(P)-dependent dehydrogenase (Short-subunit alcohol dehydrogenase family)</fullName>
    </submittedName>
</protein>
<dbReference type="Proteomes" id="UP000823736">
    <property type="component" value="Unassembled WGS sequence"/>
</dbReference>
<gene>
    <name evidence="3" type="ORF">J2753_002673</name>
</gene>
<comment type="caution">
    <text evidence="3">The sequence shown here is derived from an EMBL/GenBank/DDBJ whole genome shotgun (WGS) entry which is preliminary data.</text>
</comment>
<dbReference type="NCBIfam" id="NF005559">
    <property type="entry name" value="PRK07231.1"/>
    <property type="match status" value="1"/>
</dbReference>
<evidence type="ECO:0000313" key="3">
    <source>
        <dbReference type="EMBL" id="MBP1988161.1"/>
    </source>
</evidence>
<dbReference type="InterPro" id="IPR002347">
    <property type="entry name" value="SDR_fam"/>
</dbReference>
<dbReference type="PANTHER" id="PTHR42760:SF133">
    <property type="entry name" value="3-OXOACYL-[ACYL-CARRIER-PROTEIN] REDUCTASE"/>
    <property type="match status" value="1"/>
</dbReference>
<dbReference type="EMBL" id="JAGGLC010000006">
    <property type="protein sequence ID" value="MBP1988161.1"/>
    <property type="molecule type" value="Genomic_DNA"/>
</dbReference>
<dbReference type="PROSITE" id="PS00061">
    <property type="entry name" value="ADH_SHORT"/>
    <property type="match status" value="1"/>
</dbReference>
<dbReference type="PRINTS" id="PR00080">
    <property type="entry name" value="SDRFAMILY"/>
</dbReference>
<dbReference type="SUPFAM" id="SSF51735">
    <property type="entry name" value="NAD(P)-binding Rossmann-fold domains"/>
    <property type="match status" value="1"/>
</dbReference>
<dbReference type="InterPro" id="IPR020904">
    <property type="entry name" value="Sc_DH/Rdtase_CS"/>
</dbReference>
<proteinExistence type="inferred from homology"/>
<keyword evidence="4" id="KW-1185">Reference proteome</keyword>
<comment type="similarity">
    <text evidence="1">Belongs to the short-chain dehydrogenases/reductases (SDR) family.</text>
</comment>
<accession>A0A8T4GYT1</accession>
<dbReference type="Pfam" id="PF13561">
    <property type="entry name" value="adh_short_C2"/>
    <property type="match status" value="1"/>
</dbReference>
<dbReference type="InterPro" id="IPR036291">
    <property type="entry name" value="NAD(P)-bd_dom_sf"/>
</dbReference>
<dbReference type="AlphaFoldDB" id="A0A8T4GYT1"/>
<dbReference type="RefSeq" id="WP_209492505.1">
    <property type="nucleotide sequence ID" value="NZ_JAGGLC010000006.1"/>
</dbReference>
<reference evidence="3" key="1">
    <citation type="submission" date="2021-03" db="EMBL/GenBank/DDBJ databases">
        <title>Genomic Encyclopedia of Type Strains, Phase IV (KMG-IV): sequencing the most valuable type-strain genomes for metagenomic binning, comparative biology and taxonomic classification.</title>
        <authorList>
            <person name="Goeker M."/>
        </authorList>
    </citation>
    <scope>NUCLEOTIDE SEQUENCE</scope>
    <source>
        <strain evidence="3">DSM 26232</strain>
    </source>
</reference>
<dbReference type="CDD" id="cd05233">
    <property type="entry name" value="SDR_c"/>
    <property type="match status" value="1"/>
</dbReference>